<dbReference type="AlphaFoldDB" id="A0A8B8D4A3"/>
<dbReference type="GO" id="GO:0006487">
    <property type="term" value="P:protein N-linked glycosylation"/>
    <property type="evidence" value="ECO:0007669"/>
    <property type="project" value="TreeGrafter"/>
</dbReference>
<dbReference type="InterPro" id="IPR056576">
    <property type="entry name" value="MGAT4_A/B/C_C"/>
</dbReference>
<evidence type="ECO:0000313" key="8">
    <source>
        <dbReference type="RefSeq" id="XP_022322923.1"/>
    </source>
</evidence>
<keyword evidence="4" id="KW-1133">Transmembrane helix</keyword>
<evidence type="ECO:0000256" key="3">
    <source>
        <dbReference type="ARBA" id="ARBA00022679"/>
    </source>
</evidence>
<feature type="transmembrane region" description="Helical" evidence="4">
    <location>
        <begin position="21"/>
        <end position="41"/>
    </location>
</feature>
<dbReference type="PANTHER" id="PTHR12062:SF33">
    <property type="entry name" value="ALPHA-1,6-MANNOSYL-GLYCOPROTEIN 4-BETA-N-ACETYLGLUCOSAMINYLTRANSFERASE-LIKE"/>
    <property type="match status" value="1"/>
</dbReference>
<dbReference type="PANTHER" id="PTHR12062">
    <property type="entry name" value="N-ACETYLGLUCOSAMINYLTRANSFERASE VI"/>
    <property type="match status" value="1"/>
</dbReference>
<reference evidence="8" key="1">
    <citation type="submission" date="2025-08" db="UniProtKB">
        <authorList>
            <consortium name="RefSeq"/>
        </authorList>
    </citation>
    <scope>IDENTIFICATION</scope>
    <source>
        <tissue evidence="8">Whole sample</tissue>
    </source>
</reference>
<dbReference type="KEGG" id="cvn:111124365"/>
<dbReference type="GO" id="GO:0008375">
    <property type="term" value="F:acetylglucosaminyltransferase activity"/>
    <property type="evidence" value="ECO:0007669"/>
    <property type="project" value="TreeGrafter"/>
</dbReference>
<gene>
    <name evidence="8" type="primary">LOC111124365</name>
</gene>
<keyword evidence="4" id="KW-0812">Transmembrane</keyword>
<keyword evidence="7" id="KW-1185">Reference proteome</keyword>
<proteinExistence type="predicted"/>
<evidence type="ECO:0000256" key="2">
    <source>
        <dbReference type="ARBA" id="ARBA00022676"/>
    </source>
</evidence>
<evidence type="ECO:0000259" key="6">
    <source>
        <dbReference type="Pfam" id="PF23524"/>
    </source>
</evidence>
<dbReference type="Proteomes" id="UP000694844">
    <property type="component" value="Chromosome 3"/>
</dbReference>
<sequence length="450" mass="52572">MARGCCRRGWCRGFTRWGHRVALVCLALSVGLYLQSLWQYFQNYQKEDSTGRTRRHQEMSQWNATKQKLWLTIGIPTVCRAKENYLSSTLSSLVNHLPGHGTYGVSIIVCICDRHRACREDIKTNLTLTFFPHVKSGLIRIIETPETLYTPLSSLKRTFNDSKQRVWWRSKQNLDYSYLMEYCAQRSQYYLHLEDDVITVPNFINKIENYMESVNRTWTMLEFSTLGFIGKFFKSRDVQRLSSLLKIFYNEQPCDYLIFYFLKLMLQMNRFIRIPSLFQHRGHFSSMPNLIRNVTEPSSRFPAFKKRFKGNNPDATVLTSMSTWMSFKPEFAYSTFDNEMFWSTTPRIGDHYTLIFKLPQKVSRLVVLTGKPHTNLVDFLHGGTLEVGTDVKRHSQTKIGCSNLSVVGKFVRGCIDITVLSEFKTIKCLKITVTKKQESWLIIREIAVFN</sequence>
<evidence type="ECO:0000313" key="7">
    <source>
        <dbReference type="Proteomes" id="UP000694844"/>
    </source>
</evidence>
<dbReference type="RefSeq" id="XP_022322923.1">
    <property type="nucleotide sequence ID" value="XM_022467215.1"/>
</dbReference>
<feature type="domain" description="MGAT4 A/B/C C-terminal" evidence="6">
    <location>
        <begin position="315"/>
        <end position="445"/>
    </location>
</feature>
<organism evidence="7 8">
    <name type="scientific">Crassostrea virginica</name>
    <name type="common">Eastern oyster</name>
    <dbReference type="NCBI Taxonomy" id="6565"/>
    <lineage>
        <taxon>Eukaryota</taxon>
        <taxon>Metazoa</taxon>
        <taxon>Spiralia</taxon>
        <taxon>Lophotrochozoa</taxon>
        <taxon>Mollusca</taxon>
        <taxon>Bivalvia</taxon>
        <taxon>Autobranchia</taxon>
        <taxon>Pteriomorphia</taxon>
        <taxon>Ostreida</taxon>
        <taxon>Ostreoidea</taxon>
        <taxon>Ostreidae</taxon>
        <taxon>Crassostrea</taxon>
    </lineage>
</organism>
<dbReference type="InterPro" id="IPR006759">
    <property type="entry name" value="Glyco_transf_54"/>
</dbReference>
<keyword evidence="4" id="KW-0472">Membrane</keyword>
<dbReference type="OrthoDB" id="2016523at2759"/>
<feature type="domain" description="MGAT4 conserved region" evidence="5">
    <location>
        <begin position="63"/>
        <end position="294"/>
    </location>
</feature>
<dbReference type="Pfam" id="PF04666">
    <property type="entry name" value="MGAT4_cons"/>
    <property type="match status" value="1"/>
</dbReference>
<dbReference type="Pfam" id="PF23524">
    <property type="entry name" value="MGAT4A_C"/>
    <property type="match status" value="1"/>
</dbReference>
<keyword evidence="2" id="KW-0328">Glycosyltransferase</keyword>
<evidence type="ECO:0000259" key="5">
    <source>
        <dbReference type="Pfam" id="PF04666"/>
    </source>
</evidence>
<evidence type="ECO:0000256" key="1">
    <source>
        <dbReference type="ARBA" id="ARBA00004922"/>
    </source>
</evidence>
<dbReference type="GeneID" id="111124365"/>
<evidence type="ECO:0000256" key="4">
    <source>
        <dbReference type="SAM" id="Phobius"/>
    </source>
</evidence>
<dbReference type="InterPro" id="IPR057279">
    <property type="entry name" value="MGAT4"/>
</dbReference>
<keyword evidence="3" id="KW-0808">Transferase</keyword>
<protein>
    <submittedName>
        <fullName evidence="8">Alpha-1,3-mannosyl-glycoprotein 4-beta-N-acetylglucosaminyltransferase C-like</fullName>
    </submittedName>
</protein>
<comment type="pathway">
    <text evidence="1">Protein modification; protein glycosylation.</text>
</comment>
<name>A0A8B8D4A3_CRAVI</name>
<accession>A0A8B8D4A3</accession>